<reference evidence="2 3" key="1">
    <citation type="submission" date="2024-09" db="EMBL/GenBank/DDBJ databases">
        <title>Chromosome-scale assembly of Riccia fluitans.</title>
        <authorList>
            <person name="Paukszto L."/>
            <person name="Sawicki J."/>
            <person name="Karawczyk K."/>
            <person name="Piernik-Szablinska J."/>
            <person name="Szczecinska M."/>
            <person name="Mazdziarz M."/>
        </authorList>
    </citation>
    <scope>NUCLEOTIDE SEQUENCE [LARGE SCALE GENOMIC DNA]</scope>
    <source>
        <strain evidence="2">Rf_01</strain>
        <tissue evidence="2">Aerial parts of the thallus</tissue>
    </source>
</reference>
<sequence>MSESNRTDSRDFKPPEGDREGQLTNEFEEIKAGRRTSLEFPLSNSVSVTAVVLDSTRAASGQTTDCRCAALIVPRQREKEWVYSTEGGQWQLLVSAGVSRLIILFRRRDSVKQAKQYQRRVNISDEALETILRPLVLALTPKILFCGGIPKIPFLNYSDSVIQRVEKEVAYSSLTGFMMVEDVELKPELEEGSRSSCVSRISSQFPGGEHESIELVTSSSKSSSTWKRRLIFQRMPNLIQTEAALMIHPQPGSKPCGRERKAEGSSSKRKEKGFPQTRQGLERVVDHSRLVHKYLPPIVAGFVLISPVLDSSIRSRQKAKVFCIGVGGGALPTFLHHQFDFHIKVIDVDGVVLDLARRHFGLKEGSSLEVTAGDGLDAVAEIAAIAISAGLVHEDLVTNWKRSSNGDLKPYVKLPTSTSQAADVEDTVKTLEENLSSGENLSSRVEAGKSVCDGLMDSELGGELKFTDENAQGAARGSKLDSEFQSIQVEQRDMDPRYEIIIVDVDASDARSELSAPPVAFLGRKFLLSALIALKEHGMLVMNVISSGAEAYEEVIEALGAIFEEVYEIMLDDEIYHSVVFALVKPSAYNRSLASPAVELVRSVIDNELIHWIRKVKFKHASST</sequence>
<dbReference type="SUPFAM" id="SSF53335">
    <property type="entry name" value="S-adenosyl-L-methionine-dependent methyltransferases"/>
    <property type="match status" value="2"/>
</dbReference>
<dbReference type="Proteomes" id="UP001605036">
    <property type="component" value="Unassembled WGS sequence"/>
</dbReference>
<dbReference type="AlphaFoldDB" id="A0ABD1ZK71"/>
<protein>
    <recommendedName>
        <fullName evidence="4">Methyltransferase-like protein 13</fullName>
    </recommendedName>
</protein>
<feature type="compositionally biased region" description="Basic and acidic residues" evidence="1">
    <location>
        <begin position="256"/>
        <end position="268"/>
    </location>
</feature>
<organism evidence="2 3">
    <name type="scientific">Riccia fluitans</name>
    <dbReference type="NCBI Taxonomy" id="41844"/>
    <lineage>
        <taxon>Eukaryota</taxon>
        <taxon>Viridiplantae</taxon>
        <taxon>Streptophyta</taxon>
        <taxon>Embryophyta</taxon>
        <taxon>Marchantiophyta</taxon>
        <taxon>Marchantiopsida</taxon>
        <taxon>Marchantiidae</taxon>
        <taxon>Marchantiales</taxon>
        <taxon>Ricciaceae</taxon>
        <taxon>Riccia</taxon>
    </lineage>
</organism>
<dbReference type="Gene3D" id="3.40.50.150">
    <property type="entry name" value="Vaccinia Virus protein VP39"/>
    <property type="match status" value="1"/>
</dbReference>
<evidence type="ECO:0000313" key="2">
    <source>
        <dbReference type="EMBL" id="KAL2651853.1"/>
    </source>
</evidence>
<evidence type="ECO:0008006" key="4">
    <source>
        <dbReference type="Google" id="ProtNLM"/>
    </source>
</evidence>
<proteinExistence type="predicted"/>
<feature type="region of interest" description="Disordered" evidence="1">
    <location>
        <begin position="249"/>
        <end position="279"/>
    </location>
</feature>
<dbReference type="InterPro" id="IPR029063">
    <property type="entry name" value="SAM-dependent_MTases_sf"/>
</dbReference>
<dbReference type="EMBL" id="JBHFFA010000001">
    <property type="protein sequence ID" value="KAL2651853.1"/>
    <property type="molecule type" value="Genomic_DNA"/>
</dbReference>
<keyword evidence="3" id="KW-1185">Reference proteome</keyword>
<comment type="caution">
    <text evidence="2">The sequence shown here is derived from an EMBL/GenBank/DDBJ whole genome shotgun (WGS) entry which is preliminary data.</text>
</comment>
<gene>
    <name evidence="2" type="ORF">R1flu_019981</name>
</gene>
<name>A0ABD1ZK71_9MARC</name>
<feature type="compositionally biased region" description="Basic and acidic residues" evidence="1">
    <location>
        <begin position="1"/>
        <end position="21"/>
    </location>
</feature>
<accession>A0ABD1ZK71</accession>
<evidence type="ECO:0000313" key="3">
    <source>
        <dbReference type="Proteomes" id="UP001605036"/>
    </source>
</evidence>
<feature type="region of interest" description="Disordered" evidence="1">
    <location>
        <begin position="1"/>
        <end position="25"/>
    </location>
</feature>
<evidence type="ECO:0000256" key="1">
    <source>
        <dbReference type="SAM" id="MobiDB-lite"/>
    </source>
</evidence>